<accession>A0ABQ4A705</accession>
<evidence type="ECO:0008006" key="3">
    <source>
        <dbReference type="Google" id="ProtNLM"/>
    </source>
</evidence>
<keyword evidence="2" id="KW-1185">Reference proteome</keyword>
<reference evidence="1 2" key="1">
    <citation type="submission" date="2021-01" db="EMBL/GenBank/DDBJ databases">
        <title>Whole genome shotgun sequence of Actinoplanes humidus NBRC 14915.</title>
        <authorList>
            <person name="Komaki H."/>
            <person name="Tamura T."/>
        </authorList>
    </citation>
    <scope>NUCLEOTIDE SEQUENCE [LARGE SCALE GENOMIC DNA]</scope>
    <source>
        <strain evidence="1 2">NBRC 14915</strain>
    </source>
</reference>
<dbReference type="EMBL" id="BOMN01000148">
    <property type="protein sequence ID" value="GIE26651.1"/>
    <property type="molecule type" value="Genomic_DNA"/>
</dbReference>
<evidence type="ECO:0000313" key="2">
    <source>
        <dbReference type="Proteomes" id="UP000603200"/>
    </source>
</evidence>
<comment type="caution">
    <text evidence="1">The sequence shown here is derived from an EMBL/GenBank/DDBJ whole genome shotgun (WGS) entry which is preliminary data.</text>
</comment>
<organism evidence="1 2">
    <name type="scientific">Winogradskya humida</name>
    <dbReference type="NCBI Taxonomy" id="113566"/>
    <lineage>
        <taxon>Bacteria</taxon>
        <taxon>Bacillati</taxon>
        <taxon>Actinomycetota</taxon>
        <taxon>Actinomycetes</taxon>
        <taxon>Micromonosporales</taxon>
        <taxon>Micromonosporaceae</taxon>
        <taxon>Winogradskya</taxon>
    </lineage>
</organism>
<sequence length="99" mass="10667">MVNYSLSDTGPLEGLPALSEVKLLAAKPTPPHPEIDLAAFTGPALTTLWVMNAAKVVHIESLKRLPFLREVRLIDCELSPADLRAIASLPDRLARAITG</sequence>
<dbReference type="RefSeq" id="WP_203843552.1">
    <property type="nucleotide sequence ID" value="NZ_BAAATV010000039.1"/>
</dbReference>
<evidence type="ECO:0000313" key="1">
    <source>
        <dbReference type="EMBL" id="GIE26651.1"/>
    </source>
</evidence>
<name>A0ABQ4A705_9ACTN</name>
<gene>
    <name evidence="1" type="ORF">Ahu01nite_097530</name>
</gene>
<proteinExistence type="predicted"/>
<dbReference type="Proteomes" id="UP000603200">
    <property type="component" value="Unassembled WGS sequence"/>
</dbReference>
<protein>
    <recommendedName>
        <fullName evidence="3">Leucine rich repeat (LRR) protein</fullName>
    </recommendedName>
</protein>